<dbReference type="OrthoDB" id="2445699at2759"/>
<name>A0A9N9HTF9_9GLOM</name>
<evidence type="ECO:0000313" key="1">
    <source>
        <dbReference type="EMBL" id="CAG8704781.1"/>
    </source>
</evidence>
<gene>
    <name evidence="1" type="ORF">CPELLU_LOCUS12010</name>
</gene>
<dbReference type="EMBL" id="CAJVQA010011187">
    <property type="protein sequence ID" value="CAG8704781.1"/>
    <property type="molecule type" value="Genomic_DNA"/>
</dbReference>
<protein>
    <submittedName>
        <fullName evidence="1">23948_t:CDS:1</fullName>
    </submittedName>
</protein>
<dbReference type="Proteomes" id="UP000789759">
    <property type="component" value="Unassembled WGS sequence"/>
</dbReference>
<sequence>MLLIPELLERYIIKTKEKINKSNHKVYCKACINVLGDDGMEVFVSNKMDRIIVHLKKCIHFTGQTTPEEREKVFNLSNNEQSSSYDTMSTLSQSSTQKGIVQSTSFGLLDNYSVHPLSQQDYEKFKVLLLRLTVSCCWAFNWINKPETSELFDFLNPLIKLPDHQTLSGSTLEVAVFEYDKGMFEALQKDSIGVTLMFNRWTNVNNEQLIGTMLVISVKKPYIWKVIDISMKRESYTKVIKKTEEMINKLKRINVKIIAIVTDSARPYTLQKALNMSKLKDSIAWEHSHKSDPVELLLPSFQDEYNIENNDQPNINYEELSKECAEPNKSADLAFDETINDKTLKLTSLE</sequence>
<proteinExistence type="predicted"/>
<dbReference type="AlphaFoldDB" id="A0A9N9HTF9"/>
<keyword evidence="2" id="KW-1185">Reference proteome</keyword>
<feature type="non-terminal residue" evidence="1">
    <location>
        <position position="1"/>
    </location>
</feature>
<reference evidence="1" key="1">
    <citation type="submission" date="2021-06" db="EMBL/GenBank/DDBJ databases">
        <authorList>
            <person name="Kallberg Y."/>
            <person name="Tangrot J."/>
            <person name="Rosling A."/>
        </authorList>
    </citation>
    <scope>NUCLEOTIDE SEQUENCE</scope>
    <source>
        <strain evidence="1">FL966</strain>
    </source>
</reference>
<comment type="caution">
    <text evidence="1">The sequence shown here is derived from an EMBL/GenBank/DDBJ whole genome shotgun (WGS) entry which is preliminary data.</text>
</comment>
<evidence type="ECO:0000313" key="2">
    <source>
        <dbReference type="Proteomes" id="UP000789759"/>
    </source>
</evidence>
<organism evidence="1 2">
    <name type="scientific">Cetraspora pellucida</name>
    <dbReference type="NCBI Taxonomy" id="1433469"/>
    <lineage>
        <taxon>Eukaryota</taxon>
        <taxon>Fungi</taxon>
        <taxon>Fungi incertae sedis</taxon>
        <taxon>Mucoromycota</taxon>
        <taxon>Glomeromycotina</taxon>
        <taxon>Glomeromycetes</taxon>
        <taxon>Diversisporales</taxon>
        <taxon>Gigasporaceae</taxon>
        <taxon>Cetraspora</taxon>
    </lineage>
</organism>
<accession>A0A9N9HTF9</accession>